<dbReference type="PANTHER" id="PTHR43280">
    <property type="entry name" value="ARAC-FAMILY TRANSCRIPTIONAL REGULATOR"/>
    <property type="match status" value="1"/>
</dbReference>
<evidence type="ECO:0000259" key="4">
    <source>
        <dbReference type="PROSITE" id="PS01124"/>
    </source>
</evidence>
<dbReference type="HOGENOM" id="CLU_000445_88_3_9"/>
<gene>
    <name evidence="5" type="ordered locus">Ccel_1548</name>
</gene>
<dbReference type="GO" id="GO:0043565">
    <property type="term" value="F:sequence-specific DNA binding"/>
    <property type="evidence" value="ECO:0007669"/>
    <property type="project" value="InterPro"/>
</dbReference>
<dbReference type="SUPFAM" id="SSF51215">
    <property type="entry name" value="Regulatory protein AraC"/>
    <property type="match status" value="1"/>
</dbReference>
<dbReference type="PROSITE" id="PS01124">
    <property type="entry name" value="HTH_ARAC_FAMILY_2"/>
    <property type="match status" value="1"/>
</dbReference>
<evidence type="ECO:0000256" key="3">
    <source>
        <dbReference type="ARBA" id="ARBA00023163"/>
    </source>
</evidence>
<feature type="domain" description="HTH araC/xylS-type" evidence="4">
    <location>
        <begin position="168"/>
        <end position="266"/>
    </location>
</feature>
<dbReference type="AlphaFoldDB" id="B8I274"/>
<dbReference type="OrthoDB" id="9799319at2"/>
<evidence type="ECO:0000313" key="6">
    <source>
        <dbReference type="Proteomes" id="UP000001349"/>
    </source>
</evidence>
<name>B8I274_RUMCH</name>
<dbReference type="Gene3D" id="1.10.10.60">
    <property type="entry name" value="Homeodomain-like"/>
    <property type="match status" value="2"/>
</dbReference>
<dbReference type="InterPro" id="IPR013096">
    <property type="entry name" value="Cupin_2"/>
</dbReference>
<dbReference type="Gene3D" id="2.60.120.10">
    <property type="entry name" value="Jelly Rolls"/>
    <property type="match status" value="1"/>
</dbReference>
<dbReference type="InterPro" id="IPR037923">
    <property type="entry name" value="HTH-like"/>
</dbReference>
<evidence type="ECO:0000313" key="5">
    <source>
        <dbReference type="EMBL" id="ACL75900.1"/>
    </source>
</evidence>
<keyword evidence="1" id="KW-0805">Transcription regulation</keyword>
<keyword evidence="2" id="KW-0238">DNA-binding</keyword>
<sequence>MIPFYENRVEDLLVFRENSLDFLPHLHAQLELLYVEDGEIEITVNGCTRLLKKGDLSVSFPNSVHSYNTPPHQERMNCIVVILNLILAGDFINTLLKFHPKVPFISSDNLHKDVPYAINTLYEEYNYAQSKPVYTPICKAYIQIIISRLLQQMELITNTDVNYFDIIFDIINYINENYMQPISLNDMSRALGVGKHYLSRVFSDKIKISFSDYINGIRVSWACNMLLNTNKNITQIAYDCGFQSIRTFNRAFHKACHVSPSKFRKSQVAALPREID</sequence>
<dbReference type="EMBL" id="CP001348">
    <property type="protein sequence ID" value="ACL75900.1"/>
    <property type="molecule type" value="Genomic_DNA"/>
</dbReference>
<dbReference type="RefSeq" id="WP_015925040.1">
    <property type="nucleotide sequence ID" value="NC_011898.1"/>
</dbReference>
<dbReference type="Proteomes" id="UP000001349">
    <property type="component" value="Chromosome"/>
</dbReference>
<reference evidence="5 6" key="1">
    <citation type="submission" date="2009-01" db="EMBL/GenBank/DDBJ databases">
        <title>Complete sequence of Clostridium cellulolyticum H10.</title>
        <authorList>
            <consortium name="US DOE Joint Genome Institute"/>
            <person name="Lucas S."/>
            <person name="Copeland A."/>
            <person name="Lapidus A."/>
            <person name="Glavina del Rio T."/>
            <person name="Dalin E."/>
            <person name="Tice H."/>
            <person name="Bruce D."/>
            <person name="Goodwin L."/>
            <person name="Pitluck S."/>
            <person name="Chertkov O."/>
            <person name="Saunders E."/>
            <person name="Brettin T."/>
            <person name="Detter J.C."/>
            <person name="Han C."/>
            <person name="Larimer F."/>
            <person name="Land M."/>
            <person name="Hauser L."/>
            <person name="Kyrpides N."/>
            <person name="Ivanova N."/>
            <person name="Zhou J."/>
            <person name="Richardson P."/>
        </authorList>
    </citation>
    <scope>NUCLEOTIDE SEQUENCE [LARGE SCALE GENOMIC DNA]</scope>
    <source>
        <strain evidence="6">ATCC 35319 / DSM 5812 / JCM 6584 / H10</strain>
    </source>
</reference>
<dbReference type="SUPFAM" id="SSF46689">
    <property type="entry name" value="Homeodomain-like"/>
    <property type="match status" value="2"/>
</dbReference>
<proteinExistence type="predicted"/>
<dbReference type="STRING" id="394503.Ccel_1548"/>
<dbReference type="GO" id="GO:0003700">
    <property type="term" value="F:DNA-binding transcription factor activity"/>
    <property type="evidence" value="ECO:0007669"/>
    <property type="project" value="InterPro"/>
</dbReference>
<dbReference type="Pfam" id="PF07883">
    <property type="entry name" value="Cupin_2"/>
    <property type="match status" value="1"/>
</dbReference>
<keyword evidence="6" id="KW-1185">Reference proteome</keyword>
<dbReference type="PANTHER" id="PTHR43280:SF28">
    <property type="entry name" value="HTH-TYPE TRANSCRIPTIONAL ACTIVATOR RHAS"/>
    <property type="match status" value="1"/>
</dbReference>
<dbReference type="Pfam" id="PF12833">
    <property type="entry name" value="HTH_18"/>
    <property type="match status" value="1"/>
</dbReference>
<accession>B8I274</accession>
<dbReference type="eggNOG" id="COG2207">
    <property type="taxonomic scope" value="Bacteria"/>
</dbReference>
<organism evidence="5 6">
    <name type="scientific">Ruminiclostridium cellulolyticum (strain ATCC 35319 / DSM 5812 / JCM 6584 / H10)</name>
    <name type="common">Clostridium cellulolyticum</name>
    <dbReference type="NCBI Taxonomy" id="394503"/>
    <lineage>
        <taxon>Bacteria</taxon>
        <taxon>Bacillati</taxon>
        <taxon>Bacillota</taxon>
        <taxon>Clostridia</taxon>
        <taxon>Eubacteriales</taxon>
        <taxon>Oscillospiraceae</taxon>
        <taxon>Ruminiclostridium</taxon>
    </lineage>
</organism>
<dbReference type="InterPro" id="IPR009057">
    <property type="entry name" value="Homeodomain-like_sf"/>
</dbReference>
<evidence type="ECO:0000256" key="2">
    <source>
        <dbReference type="ARBA" id="ARBA00023125"/>
    </source>
</evidence>
<dbReference type="InterPro" id="IPR014710">
    <property type="entry name" value="RmlC-like_jellyroll"/>
</dbReference>
<dbReference type="InterPro" id="IPR018060">
    <property type="entry name" value="HTH_AraC"/>
</dbReference>
<protein>
    <submittedName>
        <fullName evidence="5">Transcriptional regulator, AraC family</fullName>
    </submittedName>
</protein>
<dbReference type="KEGG" id="cce:Ccel_1548"/>
<keyword evidence="3" id="KW-0804">Transcription</keyword>
<evidence type="ECO:0000256" key="1">
    <source>
        <dbReference type="ARBA" id="ARBA00023015"/>
    </source>
</evidence>
<dbReference type="SMART" id="SM00342">
    <property type="entry name" value="HTH_ARAC"/>
    <property type="match status" value="1"/>
</dbReference>